<dbReference type="AlphaFoldDB" id="A0A6J5X8C1"/>
<sequence length="317" mass="35131">MAMGFSSIQTSHLRPSCPSYFSVFRSCPRSSSSRSLWTRTRPEVCAAKAAHDTFSNNTTISLNPVHYHTERESNGTKSAWNNKPRRLEGFTHSVRVISWKKFRRLILQIIDYDNLDKTPGEGNHVDKVNGEANHVDKVNGEANHVDKVNGEGNHVDKVNGYAHDGLVVSTSSRIENINLEKVNGHAPEGPRQLDEAAAVIKGDKSHAKASAIKAATKADNDCKQDLRIRLNTIYDKVLVVNSVSVAKKVVKMLTDQYRNLVHACDTEVAKIEVKRETPVDHGEIICFSIYSGPGVDFGNGSLVFGWMFLMAAARNFN</sequence>
<protein>
    <submittedName>
        <fullName evidence="1">Uncharacterized protein</fullName>
    </submittedName>
</protein>
<dbReference type="EMBL" id="CAEKKB010000004">
    <property type="protein sequence ID" value="CAB4308202.1"/>
    <property type="molecule type" value="Genomic_DNA"/>
</dbReference>
<evidence type="ECO:0000313" key="1">
    <source>
        <dbReference type="EMBL" id="CAB4308202.1"/>
    </source>
</evidence>
<dbReference type="Proteomes" id="UP000507245">
    <property type="component" value="Unassembled WGS sequence"/>
</dbReference>
<reference evidence="2" key="1">
    <citation type="journal article" date="2020" name="Genome Biol.">
        <title>Gamete binning: chromosome-level and haplotype-resolved genome assembly enabled by high-throughput single-cell sequencing of gamete genomes.</title>
        <authorList>
            <person name="Campoy J.A."/>
            <person name="Sun H."/>
            <person name="Goel M."/>
            <person name="Jiao W.-B."/>
            <person name="Folz-Donahue K."/>
            <person name="Wang N."/>
            <person name="Rubio M."/>
            <person name="Liu C."/>
            <person name="Kukat C."/>
            <person name="Ruiz D."/>
            <person name="Huettel B."/>
            <person name="Schneeberger K."/>
        </authorList>
    </citation>
    <scope>NUCLEOTIDE SEQUENCE [LARGE SCALE GENOMIC DNA]</scope>
    <source>
        <strain evidence="2">cv. Rojo Pasion</strain>
    </source>
</reference>
<dbReference type="OrthoDB" id="1714177at2759"/>
<gene>
    <name evidence="1" type="ORF">ORAREDHAP_LOCUS27449</name>
</gene>
<proteinExistence type="predicted"/>
<accession>A0A6J5X8C1</accession>
<organism evidence="1 2">
    <name type="scientific">Prunus armeniaca</name>
    <name type="common">Apricot</name>
    <name type="synonym">Armeniaca vulgaris</name>
    <dbReference type="NCBI Taxonomy" id="36596"/>
    <lineage>
        <taxon>Eukaryota</taxon>
        <taxon>Viridiplantae</taxon>
        <taxon>Streptophyta</taxon>
        <taxon>Embryophyta</taxon>
        <taxon>Tracheophyta</taxon>
        <taxon>Spermatophyta</taxon>
        <taxon>Magnoliopsida</taxon>
        <taxon>eudicotyledons</taxon>
        <taxon>Gunneridae</taxon>
        <taxon>Pentapetalae</taxon>
        <taxon>rosids</taxon>
        <taxon>fabids</taxon>
        <taxon>Rosales</taxon>
        <taxon>Rosaceae</taxon>
        <taxon>Amygdaloideae</taxon>
        <taxon>Amygdaleae</taxon>
        <taxon>Prunus</taxon>
    </lineage>
</organism>
<keyword evidence="2" id="KW-1185">Reference proteome</keyword>
<evidence type="ECO:0000313" key="2">
    <source>
        <dbReference type="Proteomes" id="UP000507245"/>
    </source>
</evidence>
<name>A0A6J5X8C1_PRUAR</name>